<dbReference type="Pfam" id="PF01728">
    <property type="entry name" value="FtsJ"/>
    <property type="match status" value="1"/>
</dbReference>
<dbReference type="InterPro" id="IPR050851">
    <property type="entry name" value="mRNA_Cap_2O-Ribose_MeTrfase"/>
</dbReference>
<protein>
    <recommendedName>
        <fullName evidence="1">Ribosomal RNA methyltransferase FtsJ domain-containing protein</fullName>
    </recommendedName>
</protein>
<sequence>MSYFILPKIASLLDLNNLKLKLRNAKNENYEKNEGEIFINYSVSKTLKECKKDIHNCIEEWDNIKKITNPFEFIHTIIPDCKTSVSKKLPLSRSYFKMIEICKTLDLTFSNKPSINSFHLAEGPGGFIEALVDMRKNAKDSYYGMTLQSYESSVPGWKKSSQFLEKYKDKVIIENGKDRMGNLYNPENFSYCHDKYANTMNVITGDGGFDFSNNYNLQEDDAIRLIYTEVCYAIMLQKFHGHFILKMFDIFLKSSVDILYLLSHLYEDVYIFKPNTSRYANSEKYIVCKDFRLINSHSISRIFYNHLQELNKHDDSKFITEFFNKEYYTIYKNSIIEINTILGQQQMENINLTIVLIKQLKKKDKIETLKKQHINNATEWCKKYEIEYHDKITTNNIFL</sequence>
<dbReference type="GO" id="GO:0005634">
    <property type="term" value="C:nucleus"/>
    <property type="evidence" value="ECO:0007669"/>
    <property type="project" value="UniProtKB-ARBA"/>
</dbReference>
<dbReference type="GO" id="GO:0032259">
    <property type="term" value="P:methylation"/>
    <property type="evidence" value="ECO:0007669"/>
    <property type="project" value="InterPro"/>
</dbReference>
<organism evidence="2">
    <name type="scientific">viral metagenome</name>
    <dbReference type="NCBI Taxonomy" id="1070528"/>
    <lineage>
        <taxon>unclassified sequences</taxon>
        <taxon>metagenomes</taxon>
        <taxon>organismal metagenomes</taxon>
    </lineage>
</organism>
<reference evidence="2" key="1">
    <citation type="journal article" date="2020" name="Nature">
        <title>Giant virus diversity and host interactions through global metagenomics.</title>
        <authorList>
            <person name="Schulz F."/>
            <person name="Roux S."/>
            <person name="Paez-Espino D."/>
            <person name="Jungbluth S."/>
            <person name="Walsh D.A."/>
            <person name="Denef V.J."/>
            <person name="McMahon K.D."/>
            <person name="Konstantinidis K.T."/>
            <person name="Eloe-Fadrosh E.A."/>
            <person name="Kyrpides N.C."/>
            <person name="Woyke T."/>
        </authorList>
    </citation>
    <scope>NUCLEOTIDE SEQUENCE</scope>
    <source>
        <strain evidence="2">GVMAG-S-3300011013-78</strain>
    </source>
</reference>
<evidence type="ECO:0000313" key="2">
    <source>
        <dbReference type="EMBL" id="QHU16312.1"/>
    </source>
</evidence>
<accession>A0A6C0KE58</accession>
<feature type="domain" description="Ribosomal RNA methyltransferase FtsJ" evidence="1">
    <location>
        <begin position="92"/>
        <end position="291"/>
    </location>
</feature>
<dbReference type="Gene3D" id="3.40.50.12760">
    <property type="match status" value="1"/>
</dbReference>
<dbReference type="GO" id="GO:0006370">
    <property type="term" value="P:7-methylguanosine mRNA capping"/>
    <property type="evidence" value="ECO:0007669"/>
    <property type="project" value="TreeGrafter"/>
</dbReference>
<dbReference type="AlphaFoldDB" id="A0A6C0KE58"/>
<dbReference type="GO" id="GO:0005737">
    <property type="term" value="C:cytoplasm"/>
    <property type="evidence" value="ECO:0007669"/>
    <property type="project" value="TreeGrafter"/>
</dbReference>
<dbReference type="EMBL" id="MN740879">
    <property type="protein sequence ID" value="QHU16312.1"/>
    <property type="molecule type" value="Genomic_DNA"/>
</dbReference>
<dbReference type="InterPro" id="IPR002877">
    <property type="entry name" value="RNA_MeTrfase_FtsJ_dom"/>
</dbReference>
<name>A0A6C0KE58_9ZZZZ</name>
<dbReference type="SUPFAM" id="SSF53335">
    <property type="entry name" value="S-adenosyl-L-methionine-dependent methyltransferases"/>
    <property type="match status" value="1"/>
</dbReference>
<dbReference type="GO" id="GO:0004483">
    <property type="term" value="F:methyltransferase cap1 activity"/>
    <property type="evidence" value="ECO:0007669"/>
    <property type="project" value="TreeGrafter"/>
</dbReference>
<proteinExistence type="predicted"/>
<evidence type="ECO:0000259" key="1">
    <source>
        <dbReference type="Pfam" id="PF01728"/>
    </source>
</evidence>
<dbReference type="PANTHER" id="PTHR16121">
    <property type="entry name" value="CAP-SPECIFIC MRNA (NUCLEOSIDE-2'-O-)-METHYLTRANSFERASE 1-RELATED"/>
    <property type="match status" value="1"/>
</dbReference>
<dbReference type="PANTHER" id="PTHR16121:SF0">
    <property type="entry name" value="CAP-SPECIFIC MRNA (NUCLEOSIDE-2'-O-)-METHYLTRANSFERASE 1"/>
    <property type="match status" value="1"/>
</dbReference>
<dbReference type="InterPro" id="IPR029063">
    <property type="entry name" value="SAM-dependent_MTases_sf"/>
</dbReference>